<name>A0A8R1DJ61_CAEJA</name>
<protein>
    <submittedName>
        <fullName evidence="2">Uncharacterized protein</fullName>
    </submittedName>
</protein>
<feature type="compositionally biased region" description="Basic and acidic residues" evidence="1">
    <location>
        <begin position="19"/>
        <end position="29"/>
    </location>
</feature>
<reference evidence="3" key="1">
    <citation type="submission" date="2010-08" db="EMBL/GenBank/DDBJ databases">
        <authorList>
            <consortium name="Caenorhabditis japonica Sequencing Consortium"/>
            <person name="Wilson R.K."/>
        </authorList>
    </citation>
    <scope>NUCLEOTIDE SEQUENCE [LARGE SCALE GENOMIC DNA]</scope>
    <source>
        <strain evidence="3">DF5081</strain>
    </source>
</reference>
<feature type="compositionally biased region" description="Polar residues" evidence="1">
    <location>
        <begin position="74"/>
        <end position="85"/>
    </location>
</feature>
<evidence type="ECO:0000256" key="1">
    <source>
        <dbReference type="SAM" id="MobiDB-lite"/>
    </source>
</evidence>
<feature type="compositionally biased region" description="Basic and acidic residues" evidence="1">
    <location>
        <begin position="110"/>
        <end position="133"/>
    </location>
</feature>
<sequence>MIMKGLGKVEDEIFKRRQQDEERFRENQKAKKARQQQFGFGRGGRGRGRGRGAPAYIPNQGILAPMSAPRHHSGQSTRQMASDARQTAMQFNDDANAQAAANLKMLLNVKGEESPAEKDSRKRKADQPLIREF</sequence>
<feature type="region of interest" description="Disordered" evidence="1">
    <location>
        <begin position="108"/>
        <end position="133"/>
    </location>
</feature>
<organism evidence="2 3">
    <name type="scientific">Caenorhabditis japonica</name>
    <dbReference type="NCBI Taxonomy" id="281687"/>
    <lineage>
        <taxon>Eukaryota</taxon>
        <taxon>Metazoa</taxon>
        <taxon>Ecdysozoa</taxon>
        <taxon>Nematoda</taxon>
        <taxon>Chromadorea</taxon>
        <taxon>Rhabditida</taxon>
        <taxon>Rhabditina</taxon>
        <taxon>Rhabditomorpha</taxon>
        <taxon>Rhabditoidea</taxon>
        <taxon>Rhabditidae</taxon>
        <taxon>Peloderinae</taxon>
        <taxon>Caenorhabditis</taxon>
    </lineage>
</organism>
<evidence type="ECO:0000313" key="2">
    <source>
        <dbReference type="EnsemblMetazoa" id="CJA04274.1"/>
    </source>
</evidence>
<dbReference type="Proteomes" id="UP000005237">
    <property type="component" value="Unassembled WGS sequence"/>
</dbReference>
<proteinExistence type="predicted"/>
<feature type="region of interest" description="Disordered" evidence="1">
    <location>
        <begin position="19"/>
        <end position="85"/>
    </location>
</feature>
<evidence type="ECO:0000313" key="3">
    <source>
        <dbReference type="Proteomes" id="UP000005237"/>
    </source>
</evidence>
<dbReference type="EnsemblMetazoa" id="CJA04274.1">
    <property type="protein sequence ID" value="CJA04274.1"/>
    <property type="gene ID" value="WBGene00123478"/>
</dbReference>
<dbReference type="AlphaFoldDB" id="A0A8R1DJ61"/>
<reference evidence="2" key="2">
    <citation type="submission" date="2022-06" db="UniProtKB">
        <authorList>
            <consortium name="EnsemblMetazoa"/>
        </authorList>
    </citation>
    <scope>IDENTIFICATION</scope>
    <source>
        <strain evidence="2">DF5081</strain>
    </source>
</reference>
<accession>A0A8R1DJ61</accession>
<keyword evidence="3" id="KW-1185">Reference proteome</keyword>